<dbReference type="Proteomes" id="UP000233469">
    <property type="component" value="Unassembled WGS sequence"/>
</dbReference>
<gene>
    <name evidence="3" type="ORF">RhiirC2_711382</name>
</gene>
<dbReference type="VEuPathDB" id="FungiDB:RhiirA1_478779"/>
<feature type="compositionally biased region" description="Polar residues" evidence="1">
    <location>
        <begin position="324"/>
        <end position="335"/>
    </location>
</feature>
<evidence type="ECO:0000313" key="4">
    <source>
        <dbReference type="Proteomes" id="UP000233469"/>
    </source>
</evidence>
<evidence type="ECO:0008006" key="5">
    <source>
        <dbReference type="Google" id="ProtNLM"/>
    </source>
</evidence>
<keyword evidence="2" id="KW-0472">Membrane</keyword>
<reference evidence="3 4" key="1">
    <citation type="submission" date="2016-04" db="EMBL/GenBank/DDBJ databases">
        <title>Genome analyses suggest a sexual origin of heterokaryosis in a supposedly ancient asexual fungus.</title>
        <authorList>
            <person name="Ropars J."/>
            <person name="Sedzielewska K."/>
            <person name="Noel J."/>
            <person name="Charron P."/>
            <person name="Farinelli L."/>
            <person name="Marton T."/>
            <person name="Kruger M."/>
            <person name="Pelin A."/>
            <person name="Brachmann A."/>
            <person name="Corradi N."/>
        </authorList>
    </citation>
    <scope>NUCLEOTIDE SEQUENCE [LARGE SCALE GENOMIC DNA]</scope>
    <source>
        <strain evidence="3 4">C2</strain>
    </source>
</reference>
<dbReference type="VEuPathDB" id="FungiDB:RhiirFUN_009056"/>
<reference evidence="3 4" key="2">
    <citation type="submission" date="2017-10" db="EMBL/GenBank/DDBJ databases">
        <title>Extensive intraspecific genome diversity in a model arbuscular mycorrhizal fungus.</title>
        <authorList>
            <person name="Chen E.C.H."/>
            <person name="Morin E."/>
            <person name="Baudet D."/>
            <person name="Noel J."/>
            <person name="Ndikumana S."/>
            <person name="Charron P."/>
            <person name="St-Onge C."/>
            <person name="Giorgi J."/>
            <person name="Grigoriev I.V."/>
            <person name="Roux C."/>
            <person name="Martin F.M."/>
            <person name="Corradi N."/>
        </authorList>
    </citation>
    <scope>NUCLEOTIDE SEQUENCE [LARGE SCALE GENOMIC DNA]</scope>
    <source>
        <strain evidence="3 4">C2</strain>
    </source>
</reference>
<feature type="transmembrane region" description="Helical" evidence="2">
    <location>
        <begin position="80"/>
        <end position="102"/>
    </location>
</feature>
<protein>
    <recommendedName>
        <fullName evidence="5">G-protein coupled receptors family 1 profile domain-containing protein</fullName>
    </recommendedName>
</protein>
<evidence type="ECO:0000256" key="1">
    <source>
        <dbReference type="SAM" id="MobiDB-lite"/>
    </source>
</evidence>
<sequence length="361" mass="40961">MEINFIQTQAYVCFWLGASIMICIHNMVVAIISYKTRRTRKTHASSILKIIFNFGQIMRNSGSVGSYITPKFPTILQCTVPLYITYIGNIVSRLSLTAFLLWRIRQIDTESKVWDKRICILLFVIRAAFTIPYLIFQRISTMYISESDTYICYYDFLDIAPYGTGGIVTDFIVDIYVTSRLVLILQNANKNASQLSLNIRSKRTLFTAVTYWNFLRLIISLIFHLNAVLDIFNFVQEGPSMTVKCLIHILLSYVITIDAEIVQAIEGKGQQNGSSTNTDDQTHSQIIDNDKIIVVSMKELTFFECQSKGITRLDGSGRVHAGYGSSNHATPTRPLNKSRDNNPDPFGTLTVIRIKLSLFSH</sequence>
<keyword evidence="2" id="KW-0812">Transmembrane</keyword>
<feature type="transmembrane region" description="Helical" evidence="2">
    <location>
        <begin position="118"/>
        <end position="139"/>
    </location>
</feature>
<organism evidence="3 4">
    <name type="scientific">Rhizophagus irregularis</name>
    <dbReference type="NCBI Taxonomy" id="588596"/>
    <lineage>
        <taxon>Eukaryota</taxon>
        <taxon>Fungi</taxon>
        <taxon>Fungi incertae sedis</taxon>
        <taxon>Mucoromycota</taxon>
        <taxon>Glomeromycotina</taxon>
        <taxon>Glomeromycetes</taxon>
        <taxon>Glomerales</taxon>
        <taxon>Glomeraceae</taxon>
        <taxon>Rhizophagus</taxon>
    </lineage>
</organism>
<name>A0A2N1NB94_9GLOM</name>
<feature type="transmembrane region" description="Helical" evidence="2">
    <location>
        <begin position="204"/>
        <end position="225"/>
    </location>
</feature>
<evidence type="ECO:0000313" key="3">
    <source>
        <dbReference type="EMBL" id="PKK71119.1"/>
    </source>
</evidence>
<dbReference type="AlphaFoldDB" id="A0A2N1NB94"/>
<dbReference type="VEuPathDB" id="FungiDB:FUN_007722"/>
<keyword evidence="2" id="KW-1133">Transmembrane helix</keyword>
<feature type="transmembrane region" description="Helical" evidence="2">
    <location>
        <begin position="12"/>
        <end position="34"/>
    </location>
</feature>
<comment type="caution">
    <text evidence="3">The sequence shown here is derived from an EMBL/GenBank/DDBJ whole genome shotgun (WGS) entry which is preliminary data.</text>
</comment>
<evidence type="ECO:0000256" key="2">
    <source>
        <dbReference type="SAM" id="Phobius"/>
    </source>
</evidence>
<proteinExistence type="predicted"/>
<feature type="transmembrane region" description="Helical" evidence="2">
    <location>
        <begin position="159"/>
        <end position="183"/>
    </location>
</feature>
<feature type="region of interest" description="Disordered" evidence="1">
    <location>
        <begin position="321"/>
        <end position="344"/>
    </location>
</feature>
<dbReference type="EMBL" id="LLXL01000547">
    <property type="protein sequence ID" value="PKK71119.1"/>
    <property type="molecule type" value="Genomic_DNA"/>
</dbReference>
<accession>A0A2N1NB94</accession>